<keyword evidence="2" id="KW-0812">Transmembrane</keyword>
<gene>
    <name evidence="3" type="ORF">AERYTH_12660</name>
</gene>
<dbReference type="OrthoDB" id="4981285at2"/>
<keyword evidence="2" id="KW-1133">Transmembrane helix</keyword>
<keyword evidence="2" id="KW-0472">Membrane</keyword>
<evidence type="ECO:0000313" key="4">
    <source>
        <dbReference type="Proteomes" id="UP000067689"/>
    </source>
</evidence>
<dbReference type="RefSeq" id="WP_067859289.1">
    <property type="nucleotide sequence ID" value="NZ_CP011502.1"/>
</dbReference>
<name>A0A0U4CCB4_9ACTN</name>
<feature type="region of interest" description="Disordered" evidence="1">
    <location>
        <begin position="28"/>
        <end position="106"/>
    </location>
</feature>
<protein>
    <submittedName>
        <fullName evidence="3">Uncharacterized protein</fullName>
    </submittedName>
</protein>
<evidence type="ECO:0000256" key="1">
    <source>
        <dbReference type="SAM" id="MobiDB-lite"/>
    </source>
</evidence>
<dbReference type="AlphaFoldDB" id="A0A0U4CCB4"/>
<reference evidence="3 4" key="1">
    <citation type="journal article" date="1991" name="Int. J. Syst. Bacteriol.">
        <title>Description of the erythromycin-producing bacterium Arthrobacter sp. strain NRRL B-3381 as Aeromicrobium erythreum gen. nov., sp. nov.</title>
        <authorList>
            <person name="Miller E.S."/>
            <person name="Woese C.R."/>
            <person name="Brenner S."/>
        </authorList>
    </citation>
    <scope>NUCLEOTIDE SEQUENCE [LARGE SCALE GENOMIC DNA]</scope>
    <source>
        <strain evidence="3 4">AR18</strain>
    </source>
</reference>
<dbReference type="EMBL" id="CP011502">
    <property type="protein sequence ID" value="ALX05486.1"/>
    <property type="molecule type" value="Genomic_DNA"/>
</dbReference>
<sequence>MEWVGVVLFGVGVLVALVVGLWLFQRSLDQPGGRDGLGTMGNGMGVMDNFFSPSRADAAEELERQKRAAHVMPSPDEDDELRHGQVRRNPDGSPRSIRLTRPPEDD</sequence>
<proteinExistence type="predicted"/>
<feature type="compositionally biased region" description="Basic and acidic residues" evidence="1">
    <location>
        <begin position="57"/>
        <end position="66"/>
    </location>
</feature>
<feature type="transmembrane region" description="Helical" evidence="2">
    <location>
        <begin position="6"/>
        <end position="24"/>
    </location>
</feature>
<organism evidence="3 4">
    <name type="scientific">Aeromicrobium erythreum</name>
    <dbReference type="NCBI Taxonomy" id="2041"/>
    <lineage>
        <taxon>Bacteria</taxon>
        <taxon>Bacillati</taxon>
        <taxon>Actinomycetota</taxon>
        <taxon>Actinomycetes</taxon>
        <taxon>Propionibacteriales</taxon>
        <taxon>Nocardioidaceae</taxon>
        <taxon>Aeromicrobium</taxon>
    </lineage>
</organism>
<accession>A0A0U4CCB4</accession>
<evidence type="ECO:0000313" key="3">
    <source>
        <dbReference type="EMBL" id="ALX05486.1"/>
    </source>
</evidence>
<evidence type="ECO:0000256" key="2">
    <source>
        <dbReference type="SAM" id="Phobius"/>
    </source>
</evidence>
<dbReference type="PATRIC" id="fig|2041.4.peg.2631"/>
<dbReference type="KEGG" id="aer:AERYTH_12660"/>
<dbReference type="Proteomes" id="UP000067689">
    <property type="component" value="Chromosome"/>
</dbReference>
<keyword evidence="4" id="KW-1185">Reference proteome</keyword>
<dbReference type="STRING" id="2041.AERYTH_12660"/>
<feature type="compositionally biased region" description="Gly residues" evidence="1">
    <location>
        <begin position="33"/>
        <end position="44"/>
    </location>
</feature>